<evidence type="ECO:0000256" key="11">
    <source>
        <dbReference type="ARBA" id="ARBA00022763"/>
    </source>
</evidence>
<evidence type="ECO:0000256" key="3">
    <source>
        <dbReference type="ARBA" id="ARBA00012417"/>
    </source>
</evidence>
<dbReference type="GO" id="GO:0005737">
    <property type="term" value="C:cytoplasm"/>
    <property type="evidence" value="ECO:0007669"/>
    <property type="project" value="UniProtKB-SubCell"/>
</dbReference>
<dbReference type="Pfam" id="PF14716">
    <property type="entry name" value="HHH_8"/>
    <property type="match status" value="1"/>
</dbReference>
<dbReference type="Proteomes" id="UP000050360">
    <property type="component" value="Unassembled WGS sequence"/>
</dbReference>
<feature type="domain" description="Helix-hairpin-helix DNA-binding motif class 1" evidence="22">
    <location>
        <begin position="119"/>
        <end position="138"/>
    </location>
</feature>
<keyword evidence="15" id="KW-0234">DNA repair</keyword>
<dbReference type="AlphaFoldDB" id="A0A0P8DY84"/>
<dbReference type="SMART" id="SM00278">
    <property type="entry name" value="HhH1"/>
    <property type="match status" value="3"/>
</dbReference>
<dbReference type="Gene3D" id="1.10.150.20">
    <property type="entry name" value="5' to 3' exonuclease, C-terminal subdomain"/>
    <property type="match status" value="1"/>
</dbReference>
<dbReference type="InterPro" id="IPR010994">
    <property type="entry name" value="RuvA_2-like"/>
</dbReference>
<evidence type="ECO:0000256" key="8">
    <source>
        <dbReference type="ARBA" id="ARBA00022679"/>
    </source>
</evidence>
<evidence type="ECO:0000256" key="12">
    <source>
        <dbReference type="ARBA" id="ARBA00022843"/>
    </source>
</evidence>
<keyword evidence="10" id="KW-0235">DNA replication</keyword>
<dbReference type="PANTHER" id="PTHR11276:SF28">
    <property type="entry name" value="DNA POLYMERASE LAMBDA"/>
    <property type="match status" value="1"/>
</dbReference>
<evidence type="ECO:0000313" key="25">
    <source>
        <dbReference type="Proteomes" id="UP000050360"/>
    </source>
</evidence>
<evidence type="ECO:0000313" key="24">
    <source>
        <dbReference type="EMBL" id="KPQ42733.1"/>
    </source>
</evidence>
<dbReference type="Pfam" id="PF14791">
    <property type="entry name" value="DNA_pol_B_thumb"/>
    <property type="match status" value="1"/>
</dbReference>
<dbReference type="PRINTS" id="PR00870">
    <property type="entry name" value="DNAPOLXBETA"/>
</dbReference>
<dbReference type="Gene3D" id="3.30.460.10">
    <property type="entry name" value="Beta Polymerase, domain 2"/>
    <property type="match status" value="1"/>
</dbReference>
<evidence type="ECO:0000259" key="22">
    <source>
        <dbReference type="SMART" id="SM00278"/>
    </source>
</evidence>
<comment type="caution">
    <text evidence="24">The sequence shown here is derived from an EMBL/GenBank/DDBJ whole genome shotgun (WGS) entry which is preliminary data.</text>
</comment>
<protein>
    <recommendedName>
        <fullName evidence="5">DNA polymerase beta</fullName>
        <ecNumber evidence="3">2.7.7.7</ecNumber>
        <ecNumber evidence="4">4.2.99.18</ecNumber>
    </recommendedName>
    <alternativeName>
        <fullName evidence="16">5'-deoxyribose-phosphate lyase</fullName>
    </alternativeName>
    <alternativeName>
        <fullName evidence="17">AP lyase</fullName>
    </alternativeName>
</protein>
<comment type="catalytic activity">
    <reaction evidence="19">
        <text>a 5'-end 2'-deoxyribose-2'-deoxyribonucleotide-DNA = (2E,4S)-4-hydroxypenten-2-al-5-phosphate + a 5'-end 5'-phospho-2'-deoxyribonucleoside-DNA + H(+)</text>
        <dbReference type="Rhea" id="RHEA:76255"/>
        <dbReference type="Rhea" id="RHEA-COMP:13180"/>
        <dbReference type="Rhea" id="RHEA-COMP:18657"/>
        <dbReference type="ChEBI" id="CHEBI:15378"/>
        <dbReference type="ChEBI" id="CHEBI:136412"/>
        <dbReference type="ChEBI" id="CHEBI:195194"/>
        <dbReference type="ChEBI" id="CHEBI:195195"/>
    </reaction>
</comment>
<feature type="non-terminal residue" evidence="24">
    <location>
        <position position="446"/>
    </location>
</feature>
<evidence type="ECO:0000256" key="14">
    <source>
        <dbReference type="ARBA" id="ARBA00023053"/>
    </source>
</evidence>
<dbReference type="SUPFAM" id="SSF47802">
    <property type="entry name" value="DNA polymerase beta, N-terminal domain-like"/>
    <property type="match status" value="1"/>
</dbReference>
<dbReference type="SMART" id="SM00483">
    <property type="entry name" value="POLXc"/>
    <property type="match status" value="1"/>
</dbReference>
<evidence type="ECO:0000256" key="2">
    <source>
        <dbReference type="ARBA" id="ARBA00004496"/>
    </source>
</evidence>
<evidence type="ECO:0000256" key="7">
    <source>
        <dbReference type="ARBA" id="ARBA00022634"/>
    </source>
</evidence>
<comment type="cofactor">
    <cofactor evidence="1">
        <name>Mg(2+)</name>
        <dbReference type="ChEBI" id="CHEBI:18420"/>
    </cofactor>
</comment>
<gene>
    <name evidence="24" type="ORF">MPEBLZ_02714</name>
</gene>
<dbReference type="InterPro" id="IPR016195">
    <property type="entry name" value="Pol/histidinol_Pase-like"/>
</dbReference>
<evidence type="ECO:0000256" key="5">
    <source>
        <dbReference type="ARBA" id="ARBA00020020"/>
    </source>
</evidence>
<evidence type="ECO:0000256" key="6">
    <source>
        <dbReference type="ARBA" id="ARBA00022481"/>
    </source>
</evidence>
<proteinExistence type="predicted"/>
<evidence type="ECO:0000256" key="21">
    <source>
        <dbReference type="ARBA" id="ARBA00049244"/>
    </source>
</evidence>
<dbReference type="Gene3D" id="3.20.20.140">
    <property type="entry name" value="Metal-dependent hydrolases"/>
    <property type="match status" value="1"/>
</dbReference>
<evidence type="ECO:0000256" key="15">
    <source>
        <dbReference type="ARBA" id="ARBA00023204"/>
    </source>
</evidence>
<dbReference type="InterPro" id="IPR029398">
    <property type="entry name" value="PolB_thumb"/>
</dbReference>
<dbReference type="InterPro" id="IPR002054">
    <property type="entry name" value="DNA-dir_DNA_pol_X"/>
</dbReference>
<dbReference type="EC" id="4.2.99.18" evidence="4"/>
<dbReference type="Pfam" id="PF14520">
    <property type="entry name" value="HHH_5"/>
    <property type="match status" value="1"/>
</dbReference>
<dbReference type="SUPFAM" id="SSF81301">
    <property type="entry name" value="Nucleotidyltransferase"/>
    <property type="match status" value="1"/>
</dbReference>
<feature type="domain" description="Helix-hairpin-helix DNA-binding motif class 1" evidence="22">
    <location>
        <begin position="84"/>
        <end position="103"/>
    </location>
</feature>
<comment type="function">
    <text evidence="20">Repair polymerase that plays a key role in base-excision repair. During this process, the damaged base is excised by specific DNA glycosylases, the DNA backbone is nicked at the abasic site by an apurinic/apyrimidic (AP) endonuclease, and POLB removes 5'-deoxyribose-phosphate from the preincised AP site acting as a 5'-deoxyribose-phosphate lyase (5'-dRP lyase); through its DNA polymerase activity, it adds one nucleotide to the 3' end of the arising single-nucleotide gap. Conducts 'gap-filling' DNA synthesis in a stepwise distributive fashion rather than in a processive fashion as for other DNA polymerases. It is also able to cleave sugar-phosphate bonds 3' to an intact AP site, acting as an AP lyase.</text>
</comment>
<dbReference type="EC" id="2.7.7.7" evidence="3"/>
<evidence type="ECO:0000259" key="23">
    <source>
        <dbReference type="SMART" id="SM00483"/>
    </source>
</evidence>
<comment type="subcellular location">
    <subcellularLocation>
        <location evidence="2">Cytoplasm</location>
    </subcellularLocation>
</comment>
<evidence type="ECO:0000256" key="18">
    <source>
        <dbReference type="ARBA" id="ARBA00044632"/>
    </source>
</evidence>
<evidence type="ECO:0000256" key="20">
    <source>
        <dbReference type="ARBA" id="ARBA00045548"/>
    </source>
</evidence>
<dbReference type="GO" id="GO:0003887">
    <property type="term" value="F:DNA-directed DNA polymerase activity"/>
    <property type="evidence" value="ECO:0007669"/>
    <property type="project" value="UniProtKB-KW"/>
</dbReference>
<keyword evidence="12" id="KW-0832">Ubl conjugation</keyword>
<evidence type="ECO:0000256" key="10">
    <source>
        <dbReference type="ARBA" id="ARBA00022705"/>
    </source>
</evidence>
<dbReference type="InterPro" id="IPR010996">
    <property type="entry name" value="HHH_MUS81"/>
</dbReference>
<evidence type="ECO:0000256" key="17">
    <source>
        <dbReference type="ARBA" id="ARBA00035726"/>
    </source>
</evidence>
<dbReference type="GO" id="GO:0003677">
    <property type="term" value="F:DNA binding"/>
    <property type="evidence" value="ECO:0007669"/>
    <property type="project" value="InterPro"/>
</dbReference>
<accession>A0A0P8DY84</accession>
<keyword evidence="11" id="KW-0227">DNA damage</keyword>
<dbReference type="InterPro" id="IPR022312">
    <property type="entry name" value="DNA_pol_X"/>
</dbReference>
<dbReference type="EMBL" id="LKCM01000208">
    <property type="protein sequence ID" value="KPQ42733.1"/>
    <property type="molecule type" value="Genomic_DNA"/>
</dbReference>
<evidence type="ECO:0000256" key="16">
    <source>
        <dbReference type="ARBA" id="ARBA00035717"/>
    </source>
</evidence>
<evidence type="ECO:0000256" key="19">
    <source>
        <dbReference type="ARBA" id="ARBA00044678"/>
    </source>
</evidence>
<comment type="catalytic activity">
    <reaction evidence="21">
        <text>DNA(n) + a 2'-deoxyribonucleoside 5'-triphosphate = DNA(n+1) + diphosphate</text>
        <dbReference type="Rhea" id="RHEA:22508"/>
        <dbReference type="Rhea" id="RHEA-COMP:17339"/>
        <dbReference type="Rhea" id="RHEA-COMP:17340"/>
        <dbReference type="ChEBI" id="CHEBI:33019"/>
        <dbReference type="ChEBI" id="CHEBI:61560"/>
        <dbReference type="ChEBI" id="CHEBI:173112"/>
        <dbReference type="EC" id="2.7.7.7"/>
    </reaction>
</comment>
<keyword evidence="8" id="KW-0808">Transferase</keyword>
<evidence type="ECO:0000256" key="13">
    <source>
        <dbReference type="ARBA" id="ARBA00022932"/>
    </source>
</evidence>
<comment type="catalytic activity">
    <reaction evidence="18">
        <text>2'-deoxyribonucleotide-(2'-deoxyribose 5'-phosphate)-2'-deoxyribonucleotide-DNA = a 3'-end 2'-deoxyribonucleotide-(2,3-dehydro-2,3-deoxyribose 5'-phosphate)-DNA + a 5'-end 5'-phospho-2'-deoxyribonucleoside-DNA + H(+)</text>
        <dbReference type="Rhea" id="RHEA:66592"/>
        <dbReference type="Rhea" id="RHEA-COMP:13180"/>
        <dbReference type="Rhea" id="RHEA-COMP:16897"/>
        <dbReference type="Rhea" id="RHEA-COMP:17067"/>
        <dbReference type="ChEBI" id="CHEBI:15378"/>
        <dbReference type="ChEBI" id="CHEBI:136412"/>
        <dbReference type="ChEBI" id="CHEBI:157695"/>
        <dbReference type="ChEBI" id="CHEBI:167181"/>
        <dbReference type="EC" id="4.2.99.18"/>
    </reaction>
</comment>
<dbReference type="PANTHER" id="PTHR11276">
    <property type="entry name" value="DNA POLYMERASE TYPE-X FAMILY MEMBER"/>
    <property type="match status" value="1"/>
</dbReference>
<dbReference type="GO" id="GO:0140078">
    <property type="term" value="F:class I DNA-(apurinic or apyrimidinic site) endonuclease activity"/>
    <property type="evidence" value="ECO:0007669"/>
    <property type="project" value="UniProtKB-EC"/>
</dbReference>
<dbReference type="InterPro" id="IPR037160">
    <property type="entry name" value="DNA_Pol_thumb_sf"/>
</dbReference>
<dbReference type="InterPro" id="IPR027421">
    <property type="entry name" value="DNA_pol_lamdba_lyase_dom_sf"/>
</dbReference>
<dbReference type="InterPro" id="IPR003583">
    <property type="entry name" value="Hlx-hairpin-Hlx_DNA-bd_motif"/>
</dbReference>
<name>A0A0P8DY84_9EURY</name>
<keyword evidence="9" id="KW-0548">Nucleotidyltransferase</keyword>
<keyword evidence="14" id="KW-0915">Sodium</keyword>
<dbReference type="GO" id="GO:0006281">
    <property type="term" value="P:DNA repair"/>
    <property type="evidence" value="ECO:0007669"/>
    <property type="project" value="UniProtKB-KW"/>
</dbReference>
<dbReference type="InterPro" id="IPR002008">
    <property type="entry name" value="DNA_pol_X_beta-like"/>
</dbReference>
<keyword evidence="7" id="KW-0237">DNA synthesis</keyword>
<dbReference type="Gene3D" id="3.30.210.10">
    <property type="entry name" value="DNA polymerase, thumb domain"/>
    <property type="match status" value="1"/>
</dbReference>
<dbReference type="Gene3D" id="1.10.150.110">
    <property type="entry name" value="DNA polymerase beta, N-terminal domain-like"/>
    <property type="match status" value="1"/>
</dbReference>
<feature type="domain" description="DNA-directed DNA polymerase X" evidence="23">
    <location>
        <begin position="1"/>
        <end position="306"/>
    </location>
</feature>
<dbReference type="CDD" id="cd00141">
    <property type="entry name" value="NT_POLXc"/>
    <property type="match status" value="1"/>
</dbReference>
<dbReference type="SUPFAM" id="SSF89550">
    <property type="entry name" value="PHP domain-like"/>
    <property type="match status" value="1"/>
</dbReference>
<evidence type="ECO:0000256" key="4">
    <source>
        <dbReference type="ARBA" id="ARBA00012720"/>
    </source>
</evidence>
<evidence type="ECO:0000256" key="9">
    <source>
        <dbReference type="ARBA" id="ARBA00022695"/>
    </source>
</evidence>
<dbReference type="SUPFAM" id="SSF47781">
    <property type="entry name" value="RuvA domain 2-like"/>
    <property type="match status" value="1"/>
</dbReference>
<keyword evidence="13" id="KW-0239">DNA-directed DNA polymerase</keyword>
<feature type="domain" description="Helix-hairpin-helix DNA-binding motif class 1" evidence="22">
    <location>
        <begin position="44"/>
        <end position="63"/>
    </location>
</feature>
<organism evidence="24 25">
    <name type="scientific">Candidatus Methanoperedens nitratireducens</name>
    <dbReference type="NCBI Taxonomy" id="1392998"/>
    <lineage>
        <taxon>Archaea</taxon>
        <taxon>Methanobacteriati</taxon>
        <taxon>Methanobacteriota</taxon>
        <taxon>Stenosarchaea group</taxon>
        <taxon>Methanomicrobia</taxon>
        <taxon>Methanosarcinales</taxon>
        <taxon>ANME-2 cluster</taxon>
        <taxon>Candidatus Methanoperedentaceae</taxon>
        <taxon>Candidatus Methanoperedens</taxon>
    </lineage>
</organism>
<evidence type="ECO:0000256" key="1">
    <source>
        <dbReference type="ARBA" id="ARBA00001946"/>
    </source>
</evidence>
<keyword evidence="6" id="KW-0488">Methylation</keyword>
<sequence>MYEIAEYLEMEGVAFKPRAYNKAGLGLETFNRDVEDLYKEEGFKGLKKIPGVGESIAQKIEEYLKTGKIKYYEDFKKKIPSSVEALTAVEGVGPRKVKIIYEELGIKNLDELEKAAEEGKIRKLPGFGEKTEKNILEGIAFLKREKGRFLLGEILPTAREVFAKLEKLKEVEKLSMGGSVRRMKDTIGDLDFLAISENPEKVMDLFVSMPGVVRVWGKGATRASVHMSQGFDMDIRVIPRKSYGSALQYFTGSREHNIHLRKIAIEKGLKLNEYGVFKGQEMVAGEDEEEVYKVLGMNWMAPELRENTGEIEAAIREAQGKPDGLPKLIDYKDIKGDLHYHSRWQESDGTPIEEAALAAMDFGYEYIGISEHTKALKIEHGLDEKQLLHHISEIEKINSRLSQGSGKQSKFRILSGCEANIMQDGSIDIDDKVLAGLDYVIAGVHS</sequence>
<reference evidence="24 25" key="1">
    <citation type="submission" date="2015-09" db="EMBL/GenBank/DDBJ databases">
        <title>A metagenomics-based metabolic model of nitrate-dependent anaerobic oxidation of methane by Methanoperedens-like archaea.</title>
        <authorList>
            <person name="Arshad A."/>
            <person name="Speth D.R."/>
            <person name="De Graaf R.M."/>
            <person name="Op Den Camp H.J."/>
            <person name="Jetten M.S."/>
            <person name="Welte C.U."/>
        </authorList>
    </citation>
    <scope>NUCLEOTIDE SEQUENCE [LARGE SCALE GENOMIC DNA]</scope>
</reference>
<dbReference type="InterPro" id="IPR043519">
    <property type="entry name" value="NT_sf"/>
</dbReference>